<dbReference type="InterPro" id="IPR036389">
    <property type="entry name" value="RNase_III_sf"/>
</dbReference>
<evidence type="ECO:0000256" key="12">
    <source>
        <dbReference type="ARBA" id="ARBA00022801"/>
    </source>
</evidence>
<evidence type="ECO:0000313" key="19">
    <source>
        <dbReference type="Proteomes" id="UP000198729"/>
    </source>
</evidence>
<evidence type="ECO:0000256" key="13">
    <source>
        <dbReference type="ARBA" id="ARBA00022842"/>
    </source>
</evidence>
<keyword evidence="6 15" id="KW-0698">rRNA processing</keyword>
<dbReference type="OrthoDB" id="9805026at2"/>
<evidence type="ECO:0000259" key="17">
    <source>
        <dbReference type="PROSITE" id="PS50142"/>
    </source>
</evidence>
<feature type="binding site" evidence="15">
    <location>
        <position position="129"/>
    </location>
    <ligand>
        <name>Mg(2+)</name>
        <dbReference type="ChEBI" id="CHEBI:18420"/>
    </ligand>
</feature>
<evidence type="ECO:0000256" key="6">
    <source>
        <dbReference type="ARBA" id="ARBA00022552"/>
    </source>
</evidence>
<feature type="domain" description="DRBM" evidence="16">
    <location>
        <begin position="170"/>
        <end position="240"/>
    </location>
</feature>
<dbReference type="SUPFAM" id="SSF54768">
    <property type="entry name" value="dsRNA-binding domain-like"/>
    <property type="match status" value="1"/>
</dbReference>
<dbReference type="InterPro" id="IPR011907">
    <property type="entry name" value="RNase_III"/>
</dbReference>
<dbReference type="STRING" id="51642.NSMM_470029"/>
<comment type="subunit">
    <text evidence="4 15">Homodimer.</text>
</comment>
<dbReference type="GO" id="GO:0010468">
    <property type="term" value="P:regulation of gene expression"/>
    <property type="evidence" value="ECO:0007669"/>
    <property type="project" value="TreeGrafter"/>
</dbReference>
<evidence type="ECO:0000256" key="10">
    <source>
        <dbReference type="ARBA" id="ARBA00022723"/>
    </source>
</evidence>
<evidence type="ECO:0000256" key="1">
    <source>
        <dbReference type="ARBA" id="ARBA00000109"/>
    </source>
</evidence>
<evidence type="ECO:0000259" key="16">
    <source>
        <dbReference type="PROSITE" id="PS50137"/>
    </source>
</evidence>
<dbReference type="Pfam" id="PF00035">
    <property type="entry name" value="dsrm"/>
    <property type="match status" value="1"/>
</dbReference>
<dbReference type="PROSITE" id="PS50137">
    <property type="entry name" value="DS_RBD"/>
    <property type="match status" value="1"/>
</dbReference>
<reference evidence="18 19" key="1">
    <citation type="submission" date="2016-10" db="EMBL/GenBank/DDBJ databases">
        <authorList>
            <person name="de Groot N.N."/>
        </authorList>
    </citation>
    <scope>NUCLEOTIDE SEQUENCE [LARGE SCALE GENOMIC DNA]</scope>
    <source>
        <strain evidence="18">1</strain>
    </source>
</reference>
<evidence type="ECO:0000256" key="4">
    <source>
        <dbReference type="ARBA" id="ARBA00011738"/>
    </source>
</evidence>
<dbReference type="GO" id="GO:0019843">
    <property type="term" value="F:rRNA binding"/>
    <property type="evidence" value="ECO:0007669"/>
    <property type="project" value="UniProtKB-KW"/>
</dbReference>
<dbReference type="GO" id="GO:0008033">
    <property type="term" value="P:tRNA processing"/>
    <property type="evidence" value="ECO:0007669"/>
    <property type="project" value="UniProtKB-KW"/>
</dbReference>
<dbReference type="GO" id="GO:0046872">
    <property type="term" value="F:metal ion binding"/>
    <property type="evidence" value="ECO:0007669"/>
    <property type="project" value="UniProtKB-KW"/>
</dbReference>
<dbReference type="GO" id="GO:0006397">
    <property type="term" value="P:mRNA processing"/>
    <property type="evidence" value="ECO:0007669"/>
    <property type="project" value="UniProtKB-UniRule"/>
</dbReference>
<evidence type="ECO:0000256" key="8">
    <source>
        <dbReference type="ARBA" id="ARBA00022694"/>
    </source>
</evidence>
<evidence type="ECO:0000256" key="7">
    <source>
        <dbReference type="ARBA" id="ARBA00022664"/>
    </source>
</evidence>
<dbReference type="AlphaFoldDB" id="A0A1G5SGG5"/>
<feature type="domain" description="RNase III" evidence="17">
    <location>
        <begin position="21"/>
        <end position="143"/>
    </location>
</feature>
<dbReference type="CDD" id="cd00593">
    <property type="entry name" value="RIBOc"/>
    <property type="match status" value="1"/>
</dbReference>
<feature type="binding site" evidence="15">
    <location>
        <position position="56"/>
    </location>
    <ligand>
        <name>Mg(2+)</name>
        <dbReference type="ChEBI" id="CHEBI:18420"/>
    </ligand>
</feature>
<dbReference type="SUPFAM" id="SSF69065">
    <property type="entry name" value="RNase III domain-like"/>
    <property type="match status" value="1"/>
</dbReference>
<dbReference type="PROSITE" id="PS50142">
    <property type="entry name" value="RNASE_3_2"/>
    <property type="match status" value="1"/>
</dbReference>
<dbReference type="EC" id="3.1.26.3" evidence="15"/>
<keyword evidence="13 15" id="KW-0460">Magnesium</keyword>
<keyword evidence="19" id="KW-1185">Reference proteome</keyword>
<keyword evidence="8 15" id="KW-0819">tRNA processing</keyword>
<dbReference type="SMART" id="SM00358">
    <property type="entry name" value="DSRM"/>
    <property type="match status" value="1"/>
</dbReference>
<keyword evidence="7 15" id="KW-0507">mRNA processing</keyword>
<dbReference type="Gene3D" id="3.30.160.20">
    <property type="match status" value="1"/>
</dbReference>
<keyword evidence="12 15" id="KW-0378">Hydrolase</keyword>
<dbReference type="GO" id="GO:0042802">
    <property type="term" value="F:identical protein binding"/>
    <property type="evidence" value="ECO:0007669"/>
    <property type="project" value="UniProtKB-ARBA"/>
</dbReference>
<dbReference type="PANTHER" id="PTHR11207:SF0">
    <property type="entry name" value="RIBONUCLEASE 3"/>
    <property type="match status" value="1"/>
</dbReference>
<evidence type="ECO:0000256" key="11">
    <source>
        <dbReference type="ARBA" id="ARBA00022759"/>
    </source>
</evidence>
<dbReference type="NCBIfam" id="TIGR02191">
    <property type="entry name" value="RNaseIII"/>
    <property type="match status" value="1"/>
</dbReference>
<dbReference type="GO" id="GO:0003725">
    <property type="term" value="F:double-stranded RNA binding"/>
    <property type="evidence" value="ECO:0007669"/>
    <property type="project" value="TreeGrafter"/>
</dbReference>
<dbReference type="InterPro" id="IPR014720">
    <property type="entry name" value="dsRBD_dom"/>
</dbReference>
<dbReference type="FunFam" id="3.30.160.20:FF:000003">
    <property type="entry name" value="Ribonuclease 3"/>
    <property type="match status" value="1"/>
</dbReference>
<keyword evidence="11 15" id="KW-0255">Endonuclease</keyword>
<evidence type="ECO:0000256" key="14">
    <source>
        <dbReference type="ARBA" id="ARBA00022884"/>
    </source>
</evidence>
<dbReference type="Gene3D" id="1.10.1520.10">
    <property type="entry name" value="Ribonuclease III domain"/>
    <property type="match status" value="1"/>
</dbReference>
<feature type="active site" evidence="15">
    <location>
        <position position="132"/>
    </location>
</feature>
<comment type="catalytic activity">
    <reaction evidence="1 15">
        <text>Endonucleolytic cleavage to 5'-phosphomonoester.</text>
        <dbReference type="EC" id="3.1.26.3"/>
    </reaction>
</comment>
<evidence type="ECO:0000313" key="18">
    <source>
        <dbReference type="EMBL" id="SCZ85960.1"/>
    </source>
</evidence>
<dbReference type="HAMAP" id="MF_00104">
    <property type="entry name" value="RNase_III"/>
    <property type="match status" value="1"/>
</dbReference>
<dbReference type="EMBL" id="FMWO01000055">
    <property type="protein sequence ID" value="SCZ85960.1"/>
    <property type="molecule type" value="Genomic_DNA"/>
</dbReference>
<dbReference type="FunFam" id="1.10.1520.10:FF:000001">
    <property type="entry name" value="Ribonuclease 3"/>
    <property type="match status" value="1"/>
</dbReference>
<protein>
    <recommendedName>
        <fullName evidence="15">Ribonuclease 3</fullName>
        <ecNumber evidence="15">3.1.26.3</ecNumber>
    </recommendedName>
    <alternativeName>
        <fullName evidence="15">Ribonuclease III</fullName>
        <shortName evidence="15">RNase III</shortName>
    </alternativeName>
</protein>
<keyword evidence="9 15" id="KW-0540">Nuclease</keyword>
<comment type="subcellular location">
    <subcellularLocation>
        <location evidence="2 15">Cytoplasm</location>
    </subcellularLocation>
</comment>
<evidence type="ECO:0000256" key="3">
    <source>
        <dbReference type="ARBA" id="ARBA00010183"/>
    </source>
</evidence>
<keyword evidence="14 15" id="KW-0694">RNA-binding</keyword>
<dbReference type="PANTHER" id="PTHR11207">
    <property type="entry name" value="RIBONUCLEASE III"/>
    <property type="match status" value="1"/>
</dbReference>
<proteinExistence type="inferred from homology"/>
<sequence length="246" mass="27384">MTGVYKSSVHDKDGILRTPPYLIFFDRIGYTFNQPALFREALTHRSFGLPHNERLEFLGDSLLNCAVSALLFKRFPQLPEGDLTRTRANFVNQNALYSLASGVGLGELILLGDGERKSGGYRRPSILADALEAVIGAVYLESGFQEVERLIAKLYGPLVDDLDLDVSGKDAKTLLQEYLQHRKMGLPQYRMLSVAGEAHAQTFLVECMVEKLAIRTQGEGTSRRRAEQEAAQQAYAKVTSSNRQTI</sequence>
<feature type="active site" evidence="15">
    <location>
        <position position="60"/>
    </location>
</feature>
<dbReference type="GO" id="GO:0005737">
    <property type="term" value="C:cytoplasm"/>
    <property type="evidence" value="ECO:0007669"/>
    <property type="project" value="UniProtKB-SubCell"/>
</dbReference>
<dbReference type="Pfam" id="PF14622">
    <property type="entry name" value="Ribonucleas_3_3"/>
    <property type="match status" value="1"/>
</dbReference>
<dbReference type="InterPro" id="IPR000999">
    <property type="entry name" value="RNase_III_dom"/>
</dbReference>
<evidence type="ECO:0000256" key="9">
    <source>
        <dbReference type="ARBA" id="ARBA00022722"/>
    </source>
</evidence>
<keyword evidence="15" id="KW-0699">rRNA-binding</keyword>
<dbReference type="GO" id="GO:0006364">
    <property type="term" value="P:rRNA processing"/>
    <property type="evidence" value="ECO:0007669"/>
    <property type="project" value="UniProtKB-UniRule"/>
</dbReference>
<dbReference type="PROSITE" id="PS00517">
    <property type="entry name" value="RNASE_3_1"/>
    <property type="match status" value="1"/>
</dbReference>
<accession>A0A1G5SGG5</accession>
<keyword evidence="10 15" id="KW-0479">Metal-binding</keyword>
<organism evidence="18 19">
    <name type="scientific">Nitrosomonas mobilis</name>
    <dbReference type="NCBI Taxonomy" id="51642"/>
    <lineage>
        <taxon>Bacteria</taxon>
        <taxon>Pseudomonadati</taxon>
        <taxon>Pseudomonadota</taxon>
        <taxon>Betaproteobacteria</taxon>
        <taxon>Nitrosomonadales</taxon>
        <taxon>Nitrosomonadaceae</taxon>
        <taxon>Nitrosomonas</taxon>
    </lineage>
</organism>
<dbReference type="GO" id="GO:0004525">
    <property type="term" value="F:ribonuclease III activity"/>
    <property type="evidence" value="ECO:0007669"/>
    <property type="project" value="UniProtKB-UniRule"/>
</dbReference>
<name>A0A1G5SGG5_9PROT</name>
<feature type="binding site" evidence="15">
    <location>
        <position position="132"/>
    </location>
    <ligand>
        <name>Mg(2+)</name>
        <dbReference type="ChEBI" id="CHEBI:18420"/>
    </ligand>
</feature>
<dbReference type="SMART" id="SM00535">
    <property type="entry name" value="RIBOc"/>
    <property type="match status" value="1"/>
</dbReference>
<keyword evidence="5 15" id="KW-0963">Cytoplasm</keyword>
<dbReference type="CDD" id="cd10845">
    <property type="entry name" value="DSRM_RNAse_III_family"/>
    <property type="match status" value="1"/>
</dbReference>
<comment type="similarity">
    <text evidence="3">Belongs to the ribonuclease III family.</text>
</comment>
<evidence type="ECO:0000256" key="2">
    <source>
        <dbReference type="ARBA" id="ARBA00004496"/>
    </source>
</evidence>
<comment type="function">
    <text evidence="15">Digests double-stranded RNA. Involved in the processing of primary rRNA transcript to yield the immediate precursors to the large and small rRNAs (23S and 16S). Processes some mRNAs, and tRNAs when they are encoded in the rRNA operon. Processes pre-crRNA and tracrRNA of type II CRISPR loci if present in the organism.</text>
</comment>
<comment type="cofactor">
    <cofactor evidence="15">
        <name>Mg(2+)</name>
        <dbReference type="ChEBI" id="CHEBI:18420"/>
    </cofactor>
</comment>
<evidence type="ECO:0000256" key="15">
    <source>
        <dbReference type="HAMAP-Rule" id="MF_00104"/>
    </source>
</evidence>
<dbReference type="Proteomes" id="UP000198729">
    <property type="component" value="Unassembled WGS sequence"/>
</dbReference>
<evidence type="ECO:0000256" key="5">
    <source>
        <dbReference type="ARBA" id="ARBA00022490"/>
    </source>
</evidence>
<gene>
    <name evidence="15 18" type="primary">rnc</name>
    <name evidence="18" type="ORF">NSMM_470029</name>
</gene>